<reference evidence="1 2" key="1">
    <citation type="submission" date="2012-04" db="EMBL/GenBank/DDBJ databases">
        <authorList>
            <person name="Genoscope - CEA"/>
        </authorList>
    </citation>
    <scope>NUCLEOTIDE SEQUENCE [LARGE SCALE GENOMIC DNA]</scope>
    <source>
        <strain evidence="1 2">9806</strain>
    </source>
</reference>
<name>I4GVF2_MICAE</name>
<accession>I4GVF2</accession>
<dbReference type="EMBL" id="CAIL01000129">
    <property type="protein sequence ID" value="CCI13776.1"/>
    <property type="molecule type" value="Genomic_DNA"/>
</dbReference>
<dbReference type="AlphaFoldDB" id="I4GVF2"/>
<comment type="caution">
    <text evidence="1">The sequence shown here is derived from an EMBL/GenBank/DDBJ whole genome shotgun (WGS) entry which is preliminary data.</text>
</comment>
<gene>
    <name evidence="1" type="ORF">MICAE_2140009</name>
</gene>
<sequence length="78" mass="9270">MINLEVTEEAKNSLYYERFHHPHPRIQLKMEVLWLKSQKIPDNARYQKCKAIEELAFYLSKELLDLPSYTKSCLKSIG</sequence>
<protein>
    <submittedName>
        <fullName evidence="1">Uncharacterized protein</fullName>
    </submittedName>
</protein>
<evidence type="ECO:0000313" key="2">
    <source>
        <dbReference type="Proteomes" id="UP000003273"/>
    </source>
</evidence>
<dbReference type="HOGENOM" id="CLU_2618022_0_0_3"/>
<evidence type="ECO:0000313" key="1">
    <source>
        <dbReference type="EMBL" id="CCI13776.1"/>
    </source>
</evidence>
<proteinExistence type="predicted"/>
<organism evidence="1 2">
    <name type="scientific">Microcystis aeruginosa PCC 9806</name>
    <dbReference type="NCBI Taxonomy" id="1160282"/>
    <lineage>
        <taxon>Bacteria</taxon>
        <taxon>Bacillati</taxon>
        <taxon>Cyanobacteriota</taxon>
        <taxon>Cyanophyceae</taxon>
        <taxon>Oscillatoriophycideae</taxon>
        <taxon>Chroococcales</taxon>
        <taxon>Microcystaceae</taxon>
        <taxon>Microcystis</taxon>
    </lineage>
</organism>
<dbReference type="Proteomes" id="UP000003273">
    <property type="component" value="Unassembled WGS sequence"/>
</dbReference>